<dbReference type="NCBIfam" id="TIGR02384">
    <property type="entry name" value="RelB_DinJ"/>
    <property type="match status" value="1"/>
</dbReference>
<dbReference type="PANTHER" id="PTHR38781:SF1">
    <property type="entry name" value="ANTITOXIN DINJ-RELATED"/>
    <property type="match status" value="1"/>
</dbReference>
<dbReference type="EMBL" id="JABDSR010000001">
    <property type="protein sequence ID" value="NMW84228.1"/>
    <property type="molecule type" value="Genomic_DNA"/>
</dbReference>
<dbReference type="PANTHER" id="PTHR38781">
    <property type="entry name" value="ANTITOXIN DINJ-RELATED"/>
    <property type="match status" value="1"/>
</dbReference>
<accession>A0A848R8T3</accession>
<keyword evidence="2" id="KW-1277">Toxin-antitoxin system</keyword>
<dbReference type="GO" id="GO:0006351">
    <property type="term" value="P:DNA-templated transcription"/>
    <property type="evidence" value="ECO:0007669"/>
    <property type="project" value="TreeGrafter"/>
</dbReference>
<comment type="caution">
    <text evidence="3">The sequence shown here is derived from an EMBL/GenBank/DDBJ whole genome shotgun (WGS) entry which is preliminary data.</text>
</comment>
<dbReference type="Pfam" id="PF04221">
    <property type="entry name" value="RelB"/>
    <property type="match status" value="1"/>
</dbReference>
<proteinExistence type="inferred from homology"/>
<gene>
    <name evidence="3" type="ORF">HKO22_00515</name>
</gene>
<keyword evidence="4" id="KW-1185">Reference proteome</keyword>
<evidence type="ECO:0000256" key="1">
    <source>
        <dbReference type="ARBA" id="ARBA00010562"/>
    </source>
</evidence>
<dbReference type="Gene3D" id="1.10.1220.10">
    <property type="entry name" value="Met repressor-like"/>
    <property type="match status" value="1"/>
</dbReference>
<sequence length="83" mass="9585">MSMSSINFRIDSKLKEEMKDTCNRLGLDLTSAFTIYVRKVVSEQRIPFEISVSDNSLLGPYNSFDDILREIDEEIYAENLSNK</sequence>
<dbReference type="InterPro" id="IPR007337">
    <property type="entry name" value="RelB/DinJ"/>
</dbReference>
<dbReference type="AlphaFoldDB" id="A0A848R8T3"/>
<evidence type="ECO:0000313" key="3">
    <source>
        <dbReference type="EMBL" id="NMW84228.1"/>
    </source>
</evidence>
<name>A0A848R8T3_9FIRM</name>
<evidence type="ECO:0000313" key="4">
    <source>
        <dbReference type="Proteomes" id="UP000568273"/>
    </source>
</evidence>
<protein>
    <submittedName>
        <fullName evidence="3">Type II toxin-antitoxin system RelB/DinJ family antitoxin</fullName>
    </submittedName>
</protein>
<dbReference type="RefSeq" id="WP_169967726.1">
    <property type="nucleotide sequence ID" value="NZ_JABDSR010000001.1"/>
</dbReference>
<comment type="similarity">
    <text evidence="1">Belongs to the RelB/DinJ antitoxin family.</text>
</comment>
<dbReference type="Proteomes" id="UP000568273">
    <property type="component" value="Unassembled WGS sequence"/>
</dbReference>
<dbReference type="GO" id="GO:0006355">
    <property type="term" value="P:regulation of DNA-templated transcription"/>
    <property type="evidence" value="ECO:0007669"/>
    <property type="project" value="InterPro"/>
</dbReference>
<evidence type="ECO:0000256" key="2">
    <source>
        <dbReference type="ARBA" id="ARBA00022649"/>
    </source>
</evidence>
<reference evidence="3" key="1">
    <citation type="submission" date="2020-04" db="EMBL/GenBank/DDBJ databases">
        <title>Peptoniphilus sp. nov. isolated from swine feces.</title>
        <authorList>
            <person name="Ryu S.W."/>
        </authorList>
    </citation>
    <scope>NUCLEOTIDE SEQUENCE [LARGE SCALE GENOMIC DNA]</scope>
    <source>
        <strain evidence="3">AGMB00490</strain>
    </source>
</reference>
<dbReference type="InterPro" id="IPR013321">
    <property type="entry name" value="Arc_rbn_hlx_hlx"/>
</dbReference>
<organism evidence="3 4">
    <name type="scientific">Peptoniphilus faecalis</name>
    <dbReference type="NCBI Taxonomy" id="2731255"/>
    <lineage>
        <taxon>Bacteria</taxon>
        <taxon>Bacillati</taxon>
        <taxon>Bacillota</taxon>
        <taxon>Tissierellia</taxon>
        <taxon>Tissierellales</taxon>
        <taxon>Peptoniphilaceae</taxon>
        <taxon>Peptoniphilus</taxon>
    </lineage>
</organism>